<feature type="region of interest" description="Disordered" evidence="1">
    <location>
        <begin position="1"/>
        <end position="28"/>
    </location>
</feature>
<keyword evidence="3" id="KW-1185">Reference proteome</keyword>
<evidence type="ECO:0000313" key="2">
    <source>
        <dbReference type="EMBL" id="KZT64721.1"/>
    </source>
</evidence>
<dbReference type="Proteomes" id="UP000076727">
    <property type="component" value="Unassembled WGS sequence"/>
</dbReference>
<accession>A0A165LQD8</accession>
<gene>
    <name evidence="2" type="ORF">DAEQUDRAFT_584460</name>
</gene>
<evidence type="ECO:0000256" key="1">
    <source>
        <dbReference type="SAM" id="MobiDB-lite"/>
    </source>
</evidence>
<evidence type="ECO:0000313" key="3">
    <source>
        <dbReference type="Proteomes" id="UP000076727"/>
    </source>
</evidence>
<protein>
    <submittedName>
        <fullName evidence="2">Uncharacterized protein</fullName>
    </submittedName>
</protein>
<sequence>MQRIARSDHHKSELDTSQRHKAHPRNGGIISLVGNESVPMVSPQSFHQDQRIILQPLPDLDTVLKFNPYDFTTTSSEESAQIRFEPCRPLLCKRVSRLLLTALCEHRYGVAGAHHIERNPNCVPQRAERFLGSWAAGTFISRWPLDGPARFRLPNLARYPSR</sequence>
<feature type="compositionally biased region" description="Basic and acidic residues" evidence="1">
    <location>
        <begin position="1"/>
        <end position="18"/>
    </location>
</feature>
<name>A0A165LQD8_9APHY</name>
<dbReference type="EMBL" id="KV429120">
    <property type="protein sequence ID" value="KZT64721.1"/>
    <property type="molecule type" value="Genomic_DNA"/>
</dbReference>
<reference evidence="2 3" key="1">
    <citation type="journal article" date="2016" name="Mol. Biol. Evol.">
        <title>Comparative Genomics of Early-Diverging Mushroom-Forming Fungi Provides Insights into the Origins of Lignocellulose Decay Capabilities.</title>
        <authorList>
            <person name="Nagy L.G."/>
            <person name="Riley R."/>
            <person name="Tritt A."/>
            <person name="Adam C."/>
            <person name="Daum C."/>
            <person name="Floudas D."/>
            <person name="Sun H."/>
            <person name="Yadav J.S."/>
            <person name="Pangilinan J."/>
            <person name="Larsson K.H."/>
            <person name="Matsuura K."/>
            <person name="Barry K."/>
            <person name="Labutti K."/>
            <person name="Kuo R."/>
            <person name="Ohm R.A."/>
            <person name="Bhattacharya S.S."/>
            <person name="Shirouzu T."/>
            <person name="Yoshinaga Y."/>
            <person name="Martin F.M."/>
            <person name="Grigoriev I.V."/>
            <person name="Hibbett D.S."/>
        </authorList>
    </citation>
    <scope>NUCLEOTIDE SEQUENCE [LARGE SCALE GENOMIC DNA]</scope>
    <source>
        <strain evidence="2 3">L-15889</strain>
    </source>
</reference>
<dbReference type="AlphaFoldDB" id="A0A165LQD8"/>
<organism evidence="2 3">
    <name type="scientific">Daedalea quercina L-15889</name>
    <dbReference type="NCBI Taxonomy" id="1314783"/>
    <lineage>
        <taxon>Eukaryota</taxon>
        <taxon>Fungi</taxon>
        <taxon>Dikarya</taxon>
        <taxon>Basidiomycota</taxon>
        <taxon>Agaricomycotina</taxon>
        <taxon>Agaricomycetes</taxon>
        <taxon>Polyporales</taxon>
        <taxon>Fomitopsis</taxon>
    </lineage>
</organism>
<proteinExistence type="predicted"/>